<dbReference type="STRING" id="1123510.GCA_000620025_02451"/>
<evidence type="ECO:0000313" key="1">
    <source>
        <dbReference type="EMBL" id="BBG30365.1"/>
    </source>
</evidence>
<proteinExistence type="predicted"/>
<dbReference type="EMBL" id="AP018933">
    <property type="protein sequence ID" value="BBG30365.1"/>
    <property type="molecule type" value="Genomic_DNA"/>
</dbReference>
<name>A0A348HFG3_9GAMM</name>
<evidence type="ECO:0000313" key="2">
    <source>
        <dbReference type="Proteomes" id="UP000267342"/>
    </source>
</evidence>
<dbReference type="Proteomes" id="UP000267342">
    <property type="component" value="Chromosome"/>
</dbReference>
<accession>A0A348HFG3</accession>
<protein>
    <submittedName>
        <fullName evidence="1">Transcriptional regulator</fullName>
    </submittedName>
</protein>
<reference evidence="1 2" key="1">
    <citation type="submission" date="2018-09" db="EMBL/GenBank/DDBJ databases">
        <title>Zymobacter palmae IAM14233 (=T109) whole genome analysis.</title>
        <authorList>
            <person name="Yanase H."/>
        </authorList>
    </citation>
    <scope>NUCLEOTIDE SEQUENCE [LARGE SCALE GENOMIC DNA]</scope>
    <source>
        <strain evidence="1 2">IAM14233</strain>
    </source>
</reference>
<dbReference type="AlphaFoldDB" id="A0A348HFG3"/>
<organism evidence="1 2">
    <name type="scientific">Zymobacter palmae</name>
    <dbReference type="NCBI Taxonomy" id="33074"/>
    <lineage>
        <taxon>Bacteria</taxon>
        <taxon>Pseudomonadati</taxon>
        <taxon>Pseudomonadota</taxon>
        <taxon>Gammaproteobacteria</taxon>
        <taxon>Oceanospirillales</taxon>
        <taxon>Halomonadaceae</taxon>
        <taxon>Zymobacter group</taxon>
        <taxon>Zymobacter</taxon>
    </lineage>
</organism>
<dbReference type="RefSeq" id="WP_027705482.1">
    <property type="nucleotide sequence ID" value="NZ_AP018933.1"/>
</dbReference>
<sequence>MIKLVTPKYVYPYVTCTGMSHQTTARNGVTLLKVNLTFKEVRVTGTTSFPNAKKNSGAPMCEGGQSSAQTVDTSSLPLIFDGFTSQNGVVTSTTVNANWLDTLTSGYDQLSQFNDTAQRFFGKLGIG</sequence>
<dbReference type="KEGG" id="zpl:ZBT109_1608"/>
<gene>
    <name evidence="1" type="ORF">ZBT109_1608</name>
</gene>
<keyword evidence="2" id="KW-1185">Reference proteome</keyword>